<evidence type="ECO:0000256" key="1">
    <source>
        <dbReference type="ARBA" id="ARBA00022737"/>
    </source>
</evidence>
<dbReference type="Proteomes" id="UP001596288">
    <property type="component" value="Unassembled WGS sequence"/>
</dbReference>
<dbReference type="Pfam" id="PF01380">
    <property type="entry name" value="SIS"/>
    <property type="match status" value="1"/>
</dbReference>
<dbReference type="PANTHER" id="PTHR10937">
    <property type="entry name" value="GLUCOSAMINE--FRUCTOSE-6-PHOSPHATE AMINOTRANSFERASE, ISOMERIZING"/>
    <property type="match status" value="1"/>
</dbReference>
<name>A0ABW1RLD4_9LACO</name>
<evidence type="ECO:0000313" key="4">
    <source>
        <dbReference type="Proteomes" id="UP001596288"/>
    </source>
</evidence>
<dbReference type="Gene3D" id="3.40.50.10490">
    <property type="entry name" value="Glucose-6-phosphate isomerase like protein, domain 1"/>
    <property type="match status" value="2"/>
</dbReference>
<gene>
    <name evidence="3" type="ORF">ACFQAV_00250</name>
</gene>
<dbReference type="InterPro" id="IPR046348">
    <property type="entry name" value="SIS_dom_sf"/>
</dbReference>
<dbReference type="InterPro" id="IPR001347">
    <property type="entry name" value="SIS_dom"/>
</dbReference>
<comment type="caution">
    <text evidence="3">The sequence shown here is derived from an EMBL/GenBank/DDBJ whole genome shotgun (WGS) entry which is preliminary data.</text>
</comment>
<keyword evidence="4" id="KW-1185">Reference proteome</keyword>
<dbReference type="SUPFAM" id="SSF53697">
    <property type="entry name" value="SIS domain"/>
    <property type="match status" value="1"/>
</dbReference>
<evidence type="ECO:0000259" key="2">
    <source>
        <dbReference type="PROSITE" id="PS51464"/>
    </source>
</evidence>
<accession>A0ABW1RLD4</accession>
<protein>
    <submittedName>
        <fullName evidence="3">SIS domain-containing protein</fullName>
    </submittedName>
</protein>
<organism evidence="3 4">
    <name type="scientific">Companilactobacillus huachuanensis</name>
    <dbReference type="NCBI Taxonomy" id="2559914"/>
    <lineage>
        <taxon>Bacteria</taxon>
        <taxon>Bacillati</taxon>
        <taxon>Bacillota</taxon>
        <taxon>Bacilli</taxon>
        <taxon>Lactobacillales</taxon>
        <taxon>Lactobacillaceae</taxon>
        <taxon>Companilactobacillus</taxon>
    </lineage>
</organism>
<feature type="domain" description="SIS" evidence="2">
    <location>
        <begin position="28"/>
        <end position="172"/>
    </location>
</feature>
<sequence>MKNPTMLTYINKEQEVMSKILDQYPQNIDSALKGMPINMNHWLILATGSSNNAALSAKYYIEKMTGIKIEIEQPYNYSHFEELNYSSDFVIGVSQSGQSTSTIDAIRAIEKVKNIKSMAVTSIPGTEITQCCDTTLDILIGREKVGYVSLGFSATVLNLMLLGLRVARLTEKISAEDETNELIEFRAIVCKIEQTISETTYFVKRNEKELTNANQFSTIAFGPMVGIAHELETKFTETVRIPTHGYELEAYMHGPYLSVNSNHRILFFKTVGTDDVVTKMNELLKYESRYTSHVFLTDFSDDSVTEKRHELTLYKIRDSNKAPILGATVVQVMAWYLTQFHGIDLSHLIFNDFSTEVHNKTQVQNYV</sequence>
<dbReference type="CDD" id="cd05008">
    <property type="entry name" value="SIS_GlmS_GlmD_1"/>
    <property type="match status" value="1"/>
</dbReference>
<proteinExistence type="predicted"/>
<dbReference type="InterPro" id="IPR035466">
    <property type="entry name" value="GlmS/AgaS_SIS"/>
</dbReference>
<dbReference type="RefSeq" id="WP_137611838.1">
    <property type="nucleotide sequence ID" value="NZ_BJDF01000014.1"/>
</dbReference>
<dbReference type="EMBL" id="JBHSSF010000003">
    <property type="protein sequence ID" value="MFC6175249.1"/>
    <property type="molecule type" value="Genomic_DNA"/>
</dbReference>
<dbReference type="PANTHER" id="PTHR10937:SF17">
    <property type="entry name" value="GLUCOSAMINE-FRUCTOSE-6-PHOSPHATE AMINOTRANSFERASE"/>
    <property type="match status" value="1"/>
</dbReference>
<dbReference type="PROSITE" id="PS51464">
    <property type="entry name" value="SIS"/>
    <property type="match status" value="1"/>
</dbReference>
<keyword evidence="1" id="KW-0677">Repeat</keyword>
<reference evidence="4" key="1">
    <citation type="journal article" date="2019" name="Int. J. Syst. Evol. Microbiol.">
        <title>The Global Catalogue of Microorganisms (GCM) 10K type strain sequencing project: providing services to taxonomists for standard genome sequencing and annotation.</title>
        <authorList>
            <consortium name="The Broad Institute Genomics Platform"/>
            <consortium name="The Broad Institute Genome Sequencing Center for Infectious Disease"/>
            <person name="Wu L."/>
            <person name="Ma J."/>
        </authorList>
    </citation>
    <scope>NUCLEOTIDE SEQUENCE [LARGE SCALE GENOMIC DNA]</scope>
    <source>
        <strain evidence="4">CCM 8927</strain>
    </source>
</reference>
<evidence type="ECO:0000313" key="3">
    <source>
        <dbReference type="EMBL" id="MFC6175249.1"/>
    </source>
</evidence>